<dbReference type="HOGENOM" id="CLU_1031519_0_0_1"/>
<proteinExistence type="predicted"/>
<dbReference type="AlphaFoldDB" id="R7UTS1"/>
<dbReference type="EnsemblMetazoa" id="CapteT186774">
    <property type="protein sequence ID" value="CapteP186774"/>
    <property type="gene ID" value="CapteG186774"/>
</dbReference>
<evidence type="ECO:0000313" key="2">
    <source>
        <dbReference type="EnsemblMetazoa" id="CapteP186774"/>
    </source>
</evidence>
<keyword evidence="3" id="KW-1185">Reference proteome</keyword>
<dbReference type="SUPFAM" id="SSF56219">
    <property type="entry name" value="DNase I-like"/>
    <property type="match status" value="1"/>
</dbReference>
<dbReference type="PANTHER" id="PTHR46670:SF3">
    <property type="entry name" value="ENDONUCLEASE_EXONUCLEASE_PHOSPHATASE DOMAIN-CONTAINING PROTEIN"/>
    <property type="match status" value="1"/>
</dbReference>
<gene>
    <name evidence="1" type="ORF">CAPTEDRAFT_186774</name>
</gene>
<dbReference type="OrthoDB" id="419189at2759"/>
<dbReference type="Proteomes" id="UP000014760">
    <property type="component" value="Unassembled WGS sequence"/>
</dbReference>
<organism evidence="1">
    <name type="scientific">Capitella teleta</name>
    <name type="common">Polychaete worm</name>
    <dbReference type="NCBI Taxonomy" id="283909"/>
    <lineage>
        <taxon>Eukaryota</taxon>
        <taxon>Metazoa</taxon>
        <taxon>Spiralia</taxon>
        <taxon>Lophotrochozoa</taxon>
        <taxon>Annelida</taxon>
        <taxon>Polychaeta</taxon>
        <taxon>Sedentaria</taxon>
        <taxon>Scolecida</taxon>
        <taxon>Capitellidae</taxon>
        <taxon>Capitella</taxon>
    </lineage>
</organism>
<name>R7UTS1_CAPTE</name>
<evidence type="ECO:0000313" key="3">
    <source>
        <dbReference type="Proteomes" id="UP000014760"/>
    </source>
</evidence>
<reference evidence="2" key="3">
    <citation type="submission" date="2015-06" db="UniProtKB">
        <authorList>
            <consortium name="EnsemblMetazoa"/>
        </authorList>
    </citation>
    <scope>IDENTIFICATION</scope>
</reference>
<protein>
    <recommendedName>
        <fullName evidence="4">Endonuclease/exonuclease/phosphatase domain-containing protein</fullName>
    </recommendedName>
</protein>
<sequence length="270" mass="30186">MLKLTGGQLIMRNAAARVNGPVYQTLKGLGLLKLAHRGVSAGQRRRRRIVVIVTQRTNRVNQCTQRNVNNLIHLRRDDASVSQKPIILELINIRSVNNKADLIHECIIDNDVGIMAITETWLKESDKITEKDLCPPGHSFLGAPRPASKGRKGGLGFMIAPTISASRTENDDYETFEALSVRIESQPPLTMALIYRPPPSATNQLTRSAFLAEFEEFLSSLCSRINGNLRCLDVTNAHAPLRQITLKGDGMKPWYMLSRRPEKDNPNLRV</sequence>
<evidence type="ECO:0008006" key="4">
    <source>
        <dbReference type="Google" id="ProtNLM"/>
    </source>
</evidence>
<dbReference type="PANTHER" id="PTHR46670">
    <property type="entry name" value="ENDO/EXONUCLEASE/PHOSPHATASE DOMAIN-CONTAINING PROTEIN"/>
    <property type="match status" value="1"/>
</dbReference>
<reference evidence="1 3" key="2">
    <citation type="journal article" date="2013" name="Nature">
        <title>Insights into bilaterian evolution from three spiralian genomes.</title>
        <authorList>
            <person name="Simakov O."/>
            <person name="Marletaz F."/>
            <person name="Cho S.J."/>
            <person name="Edsinger-Gonzales E."/>
            <person name="Havlak P."/>
            <person name="Hellsten U."/>
            <person name="Kuo D.H."/>
            <person name="Larsson T."/>
            <person name="Lv J."/>
            <person name="Arendt D."/>
            <person name="Savage R."/>
            <person name="Osoegawa K."/>
            <person name="de Jong P."/>
            <person name="Grimwood J."/>
            <person name="Chapman J.A."/>
            <person name="Shapiro H."/>
            <person name="Aerts A."/>
            <person name="Otillar R.P."/>
            <person name="Terry A.Y."/>
            <person name="Boore J.L."/>
            <person name="Grigoriev I.V."/>
            <person name="Lindberg D.R."/>
            <person name="Seaver E.C."/>
            <person name="Weisblat D.A."/>
            <person name="Putnam N.H."/>
            <person name="Rokhsar D.S."/>
        </authorList>
    </citation>
    <scope>NUCLEOTIDE SEQUENCE</scope>
    <source>
        <strain evidence="1 3">I ESC-2004</strain>
    </source>
</reference>
<dbReference type="EMBL" id="KB299995">
    <property type="protein sequence ID" value="ELU07332.1"/>
    <property type="molecule type" value="Genomic_DNA"/>
</dbReference>
<evidence type="ECO:0000313" key="1">
    <source>
        <dbReference type="EMBL" id="ELU07332.1"/>
    </source>
</evidence>
<dbReference type="InterPro" id="IPR036691">
    <property type="entry name" value="Endo/exonu/phosph_ase_sf"/>
</dbReference>
<dbReference type="EMBL" id="AMQN01022351">
    <property type="status" value="NOT_ANNOTATED_CDS"/>
    <property type="molecule type" value="Genomic_DNA"/>
</dbReference>
<reference evidence="3" key="1">
    <citation type="submission" date="2012-12" db="EMBL/GenBank/DDBJ databases">
        <authorList>
            <person name="Hellsten U."/>
            <person name="Grimwood J."/>
            <person name="Chapman J.A."/>
            <person name="Shapiro H."/>
            <person name="Aerts A."/>
            <person name="Otillar R.P."/>
            <person name="Terry A.Y."/>
            <person name="Boore J.L."/>
            <person name="Simakov O."/>
            <person name="Marletaz F."/>
            <person name="Cho S.-J."/>
            <person name="Edsinger-Gonzales E."/>
            <person name="Havlak P."/>
            <person name="Kuo D.-H."/>
            <person name="Larsson T."/>
            <person name="Lv J."/>
            <person name="Arendt D."/>
            <person name="Savage R."/>
            <person name="Osoegawa K."/>
            <person name="de Jong P."/>
            <person name="Lindberg D.R."/>
            <person name="Seaver E.C."/>
            <person name="Weisblat D.A."/>
            <person name="Putnam N.H."/>
            <person name="Grigoriev I.V."/>
            <person name="Rokhsar D.S."/>
        </authorList>
    </citation>
    <scope>NUCLEOTIDE SEQUENCE</scope>
    <source>
        <strain evidence="3">I ESC-2004</strain>
    </source>
</reference>
<dbReference type="Gene3D" id="3.60.10.10">
    <property type="entry name" value="Endonuclease/exonuclease/phosphatase"/>
    <property type="match status" value="1"/>
</dbReference>
<accession>R7UTS1</accession>